<evidence type="ECO:0000313" key="2">
    <source>
        <dbReference type="Proteomes" id="UP000294134"/>
    </source>
</evidence>
<dbReference type="Proteomes" id="UP000294134">
    <property type="component" value="Segment"/>
</dbReference>
<name>A0A481W4E2_9CAUD</name>
<protein>
    <submittedName>
        <fullName evidence="1">Uncharacterized protein</fullName>
    </submittedName>
</protein>
<dbReference type="EMBL" id="MK552327">
    <property type="protein sequence ID" value="QBJ02600.1"/>
    <property type="molecule type" value="Genomic_DNA"/>
</dbReference>
<sequence>MRLVVSGIQGSGFTEVTAEHNGQKLAFTTKIYCKVKLADQQRVFKEINSYWEFIGDEKQQKIWESYQRIHEILNMSLDTMRVAMSLRHYIREMYTHMPMNGMRKWLSTMGNLFIPIEIERQITAESRYNKKEQTYLEHEYINLATVSLAIRPMIPIFGEYLESSSEYDHNKETEVLGLLHDCEVANWPLNEVGPHGEEVDTAFDKLAGYVQFCVEDEPTTLGRLWRGTSSVEVPVHLRSKVLVRRLTIVPLDDITSFSIVANAYRYVRSIINPNERTTAERVNEKKPESGGDEDEKTSFLEAHKTKHRVPPGDIEAFNLDTNDHVKLAQRVDPTVDLKKLQLCVNAIRNVSNVSINPHQVKIAQWVMAKAFPAKAFYHINKVATNNMLATAQALLWHWGFLDIAVFQQVELLKQGESGSQFQLGSTRTNSRIPNRYKDELNELFPHQKAPQYTNAGMPMRTENMAGTAISTATASIHASNWIYRGPTELYKEAGQVTSNQVLIIPQTIKATLTELVLHLGRLNK</sequence>
<evidence type="ECO:0000313" key="1">
    <source>
        <dbReference type="EMBL" id="QBJ02600.1"/>
    </source>
</evidence>
<reference evidence="1 2" key="1">
    <citation type="submission" date="2019-02" db="EMBL/GenBank/DDBJ databases">
        <authorList>
            <person name="Frampton R.A."/>
            <person name="Wojtus J.K."/>
            <person name="Fineran P.C."/>
            <person name="Hendrickson H.L."/>
        </authorList>
    </citation>
    <scope>NUCLEOTIDE SEQUENCE [LARGE SCALE GENOMIC DNA]</scope>
</reference>
<proteinExistence type="predicted"/>
<keyword evidence="2" id="KW-1185">Reference proteome</keyword>
<gene>
    <name evidence="1" type="ORF">PSA21_71</name>
</gene>
<organism evidence="1 2">
    <name type="scientific">Pseudomonas phage Psa21</name>
    <dbReference type="NCBI Taxonomy" id="2530023"/>
    <lineage>
        <taxon>Viruses</taxon>
        <taxon>Duplodnaviria</taxon>
        <taxon>Heunggongvirae</taxon>
        <taxon>Uroviricota</taxon>
        <taxon>Caudoviricetes</taxon>
        <taxon>Chimalliviridae</taxon>
        <taxon>Tepukevirus</taxon>
        <taxon>Tepukevirus Psa21</taxon>
    </lineage>
</organism>
<accession>A0A481W4E2</accession>